<dbReference type="GO" id="GO:0015095">
    <property type="term" value="F:magnesium ion transmembrane transporter activity"/>
    <property type="evidence" value="ECO:0007669"/>
    <property type="project" value="TreeGrafter"/>
</dbReference>
<accession>M5BQH2</accession>
<dbReference type="AlphaFoldDB" id="M5BQH2"/>
<reference evidence="2 3" key="1">
    <citation type="journal article" date="2013" name="J. Biotechnol.">
        <title>Establishment and interpretation of the genome sequence of the phytopathogenic fungus Rhizoctonia solani AG1-IB isolate 7/3/14.</title>
        <authorList>
            <person name="Wibberg D.W."/>
            <person name="Jelonek L.J."/>
            <person name="Rupp O.R."/>
            <person name="Hennig M.H."/>
            <person name="Eikmeyer F.E."/>
            <person name="Goesmann A.G."/>
            <person name="Hartmann A.H."/>
            <person name="Borriss R.B."/>
            <person name="Grosch R.G."/>
            <person name="Puehler A.P."/>
            <person name="Schlueter A.S."/>
        </authorList>
    </citation>
    <scope>NUCLEOTIDE SEQUENCE [LARGE SCALE GENOMIC DNA]</scope>
    <source>
        <strain evidence="3">AG1-IB / isolate 7/3/14</strain>
    </source>
</reference>
<dbReference type="Gene3D" id="1.20.58.340">
    <property type="entry name" value="Magnesium transport protein CorA, transmembrane region"/>
    <property type="match status" value="1"/>
</dbReference>
<feature type="transmembrane region" description="Helical" evidence="1">
    <location>
        <begin position="100"/>
        <end position="118"/>
    </location>
</feature>
<dbReference type="GO" id="GO:0016020">
    <property type="term" value="C:membrane"/>
    <property type="evidence" value="ECO:0007669"/>
    <property type="project" value="TreeGrafter"/>
</dbReference>
<proteinExistence type="predicted"/>
<dbReference type="GO" id="GO:0010961">
    <property type="term" value="P:intracellular magnesium ion homeostasis"/>
    <property type="evidence" value="ECO:0007669"/>
    <property type="project" value="TreeGrafter"/>
</dbReference>
<keyword evidence="1" id="KW-1133">Transmembrane helix</keyword>
<gene>
    <name evidence="2" type="ORF">BN14_03408</name>
</gene>
<feature type="transmembrane region" description="Helical" evidence="1">
    <location>
        <begin position="138"/>
        <end position="161"/>
    </location>
</feature>
<sequence>MANTRRLVTSLVRLLATKSEVIGQLRKRLQGGAGGAVDWDEGDMARGQEVGIYLGDVQDHILTMQQSLNHYERILSHDHPAYIAHLRLLLSEAKGGKDKMILILSVIIFTVPAMQFPIGLGGMNVNVPTQDGTPYYTYFFIWLAVTLGVMLAILLLVWWWWNLAKKKRNNSKL</sequence>
<dbReference type="Proteomes" id="UP000012065">
    <property type="component" value="Unassembled WGS sequence"/>
</dbReference>
<protein>
    <submittedName>
        <fullName evidence="2">Putative metal ion transporter C17A12,14</fullName>
    </submittedName>
</protein>
<evidence type="ECO:0000256" key="1">
    <source>
        <dbReference type="SAM" id="Phobius"/>
    </source>
</evidence>
<dbReference type="InterPro" id="IPR045861">
    <property type="entry name" value="CorA_cytoplasmic_dom"/>
</dbReference>
<evidence type="ECO:0000313" key="2">
    <source>
        <dbReference type="EMBL" id="CCO29396.1"/>
    </source>
</evidence>
<evidence type="ECO:0000313" key="3">
    <source>
        <dbReference type="Proteomes" id="UP000012065"/>
    </source>
</evidence>
<dbReference type="SUPFAM" id="SSF143865">
    <property type="entry name" value="CorA soluble domain-like"/>
    <property type="match status" value="1"/>
</dbReference>
<dbReference type="PANTHER" id="PTHR21535:SF90">
    <property type="entry name" value="CORA METAL ION TRANSPORTER"/>
    <property type="match status" value="1"/>
</dbReference>
<comment type="caution">
    <text evidence="2">The sequence shown here is derived from an EMBL/GenBank/DDBJ whole genome shotgun (WGS) entry which is preliminary data.</text>
</comment>
<dbReference type="HOGENOM" id="CLU_107271_0_0_1"/>
<name>M5BQH2_THACB</name>
<organism evidence="2 3">
    <name type="scientific">Thanatephorus cucumeris (strain AG1-IB / isolate 7/3/14)</name>
    <name type="common">Lettuce bottom rot fungus</name>
    <name type="synonym">Rhizoctonia solani</name>
    <dbReference type="NCBI Taxonomy" id="1108050"/>
    <lineage>
        <taxon>Eukaryota</taxon>
        <taxon>Fungi</taxon>
        <taxon>Dikarya</taxon>
        <taxon>Basidiomycota</taxon>
        <taxon>Agaricomycotina</taxon>
        <taxon>Agaricomycetes</taxon>
        <taxon>Cantharellales</taxon>
        <taxon>Ceratobasidiaceae</taxon>
        <taxon>Rhizoctonia</taxon>
        <taxon>Rhizoctonia solani AG-1</taxon>
    </lineage>
</organism>
<dbReference type="EMBL" id="CAOJ01004752">
    <property type="protein sequence ID" value="CCO29396.1"/>
    <property type="molecule type" value="Genomic_DNA"/>
</dbReference>
<dbReference type="PANTHER" id="PTHR21535">
    <property type="entry name" value="MAGNESIUM AND COBALT TRANSPORT PROTEIN/MITOCHONDRIAL IMPORT INNER MEMBRANE TRANSLOCASE SUBUNIT TIM8"/>
    <property type="match status" value="1"/>
</dbReference>
<keyword evidence="1" id="KW-0472">Membrane</keyword>
<keyword evidence="1" id="KW-0812">Transmembrane</keyword>